<keyword evidence="6" id="KW-1185">Reference proteome</keyword>
<organism evidence="5 6">
    <name type="scientific">Virgibacillus oceani</name>
    <dbReference type="NCBI Taxonomy" id="1479511"/>
    <lineage>
        <taxon>Bacteria</taxon>
        <taxon>Bacillati</taxon>
        <taxon>Bacillota</taxon>
        <taxon>Bacilli</taxon>
        <taxon>Bacillales</taxon>
        <taxon>Bacillaceae</taxon>
        <taxon>Virgibacillus</taxon>
    </lineage>
</organism>
<keyword evidence="2 5" id="KW-0808">Transferase</keyword>
<dbReference type="RefSeq" id="WP_229683124.1">
    <property type="nucleotide sequence ID" value="NZ_BMFR01000007.1"/>
</dbReference>
<feature type="domain" description="Glucosyltransferase 3-like C-terminal" evidence="4">
    <location>
        <begin position="273"/>
        <end position="367"/>
    </location>
</feature>
<evidence type="ECO:0000259" key="4">
    <source>
        <dbReference type="Pfam" id="PF26337"/>
    </source>
</evidence>
<keyword evidence="1" id="KW-0328">Glycosyltransferase</keyword>
<evidence type="ECO:0000313" key="5">
    <source>
        <dbReference type="EMBL" id="GGG75541.1"/>
    </source>
</evidence>
<dbReference type="Proteomes" id="UP000622860">
    <property type="component" value="Unassembled WGS sequence"/>
</dbReference>
<name>A0A917HDK3_9BACI</name>
<evidence type="ECO:0000256" key="1">
    <source>
        <dbReference type="ARBA" id="ARBA00022676"/>
    </source>
</evidence>
<dbReference type="EMBL" id="BMFR01000007">
    <property type="protein sequence ID" value="GGG75541.1"/>
    <property type="molecule type" value="Genomic_DNA"/>
</dbReference>
<feature type="domain" description="Glycosyltransferase subfamily 4-like N-terminal" evidence="3">
    <location>
        <begin position="25"/>
        <end position="204"/>
    </location>
</feature>
<dbReference type="InterPro" id="IPR028098">
    <property type="entry name" value="Glyco_trans_4-like_N"/>
</dbReference>
<evidence type="ECO:0000256" key="2">
    <source>
        <dbReference type="ARBA" id="ARBA00022679"/>
    </source>
</evidence>
<reference evidence="5" key="2">
    <citation type="submission" date="2020-09" db="EMBL/GenBank/DDBJ databases">
        <authorList>
            <person name="Sun Q."/>
            <person name="Zhou Y."/>
        </authorList>
    </citation>
    <scope>NUCLEOTIDE SEQUENCE</scope>
    <source>
        <strain evidence="5">CGMCC 1.12754</strain>
    </source>
</reference>
<dbReference type="PANTHER" id="PTHR12526:SF629">
    <property type="entry name" value="TEICHURONIC ACID BIOSYNTHESIS GLYCOSYLTRANSFERASE TUAH-RELATED"/>
    <property type="match status" value="1"/>
</dbReference>
<dbReference type="Pfam" id="PF13439">
    <property type="entry name" value="Glyco_transf_4"/>
    <property type="match status" value="1"/>
</dbReference>
<gene>
    <name evidence="5" type="ORF">GCM10011398_20490</name>
</gene>
<reference evidence="5" key="1">
    <citation type="journal article" date="2014" name="Int. J. Syst. Evol. Microbiol.">
        <title>Complete genome sequence of Corynebacterium casei LMG S-19264T (=DSM 44701T), isolated from a smear-ripened cheese.</title>
        <authorList>
            <consortium name="US DOE Joint Genome Institute (JGI-PGF)"/>
            <person name="Walter F."/>
            <person name="Albersmeier A."/>
            <person name="Kalinowski J."/>
            <person name="Ruckert C."/>
        </authorList>
    </citation>
    <scope>NUCLEOTIDE SEQUENCE</scope>
    <source>
        <strain evidence="5">CGMCC 1.12754</strain>
    </source>
</reference>
<proteinExistence type="predicted"/>
<dbReference type="AlphaFoldDB" id="A0A917HDK3"/>
<evidence type="ECO:0000259" key="3">
    <source>
        <dbReference type="Pfam" id="PF13439"/>
    </source>
</evidence>
<dbReference type="InterPro" id="IPR058592">
    <property type="entry name" value="Gtf3_C"/>
</dbReference>
<protein>
    <submittedName>
        <fullName evidence="5">Glycosyl transferase</fullName>
    </submittedName>
</protein>
<dbReference type="SUPFAM" id="SSF53756">
    <property type="entry name" value="UDP-Glycosyltransferase/glycogen phosphorylase"/>
    <property type="match status" value="1"/>
</dbReference>
<sequence length="405" mass="47116">MRNKKVCMVVAHHPFMDARIFSKEAKSLQKTGYHVTMIVPRINGNLFNIDGTPYKSQFRNKVFTHEGIKFITYNWETCKNHLNKVVNDESTWEKQGFKNPLTRLAIEEDADIYHTHEYLSLFAGVGIKRLMKKQKNKDVKLIYDSHELTPDPLDPRYSEERRHLLKQKLLTMLKETDYVITVSDSIKGWYLSQMPELPVEVIYNSPPLAKNYQPKTFHNNGIMIGYEGNFDDKKGCKEKIIDIAEICSKSLEFRFKVIGGSRFGNSFSIPAHLRNTIKLTGWVDYNTLPAHLKDVDIGWVDMDNLEHSLNRNYAMPNKFFSYLNNGIPVLANKSHDIEKFIQTHKCGVVIDKTNVSAEEYAAAIKNILKDKNQFKLMSENGRKAMENLYSWEKMEQRLFQVYDQL</sequence>
<dbReference type="GO" id="GO:0016757">
    <property type="term" value="F:glycosyltransferase activity"/>
    <property type="evidence" value="ECO:0007669"/>
    <property type="project" value="UniProtKB-KW"/>
</dbReference>
<evidence type="ECO:0000313" key="6">
    <source>
        <dbReference type="Proteomes" id="UP000622860"/>
    </source>
</evidence>
<dbReference type="Gene3D" id="3.40.50.2000">
    <property type="entry name" value="Glycogen Phosphorylase B"/>
    <property type="match status" value="2"/>
</dbReference>
<accession>A0A917HDK3</accession>
<dbReference type="Pfam" id="PF26337">
    <property type="entry name" value="Gtf3_C"/>
    <property type="match status" value="1"/>
</dbReference>
<dbReference type="PANTHER" id="PTHR12526">
    <property type="entry name" value="GLYCOSYLTRANSFERASE"/>
    <property type="match status" value="1"/>
</dbReference>
<comment type="caution">
    <text evidence="5">The sequence shown here is derived from an EMBL/GenBank/DDBJ whole genome shotgun (WGS) entry which is preliminary data.</text>
</comment>